<dbReference type="PANTHER" id="PTHR30093">
    <property type="entry name" value="GENERAL SECRETION PATHWAY PROTEIN G"/>
    <property type="match status" value="1"/>
</dbReference>
<dbReference type="GO" id="GO:0009289">
    <property type="term" value="C:pilus"/>
    <property type="evidence" value="ECO:0007669"/>
    <property type="project" value="InterPro"/>
</dbReference>
<gene>
    <name evidence="5" type="ORF">G3T61_03165</name>
</gene>
<evidence type="ECO:0000256" key="2">
    <source>
        <dbReference type="ARBA" id="ARBA00022481"/>
    </source>
</evidence>
<evidence type="ECO:0000256" key="4">
    <source>
        <dbReference type="SAM" id="Phobius"/>
    </source>
</evidence>
<dbReference type="Gene3D" id="3.30.700.10">
    <property type="entry name" value="Glycoprotein, Type 4 Pilin"/>
    <property type="match status" value="1"/>
</dbReference>
<dbReference type="EMBL" id="JAAGVX010000002">
    <property type="protein sequence ID" value="NEM93187.1"/>
    <property type="molecule type" value="Genomic_DNA"/>
</dbReference>
<dbReference type="SUPFAM" id="SSF54523">
    <property type="entry name" value="Pili subunits"/>
    <property type="match status" value="1"/>
</dbReference>
<keyword evidence="4" id="KW-1133">Transmembrane helix</keyword>
<feature type="transmembrane region" description="Helical" evidence="4">
    <location>
        <begin position="12"/>
        <end position="35"/>
    </location>
</feature>
<evidence type="ECO:0000313" key="5">
    <source>
        <dbReference type="EMBL" id="NEM93187.1"/>
    </source>
</evidence>
<keyword evidence="3" id="KW-0281">Fimbrium</keyword>
<evidence type="ECO:0000256" key="1">
    <source>
        <dbReference type="ARBA" id="ARBA00005233"/>
    </source>
</evidence>
<dbReference type="InterPro" id="IPR001082">
    <property type="entry name" value="Pilin"/>
</dbReference>
<comment type="caution">
    <text evidence="5">The sequence shown here is derived from an EMBL/GenBank/DDBJ whole genome shotgun (WGS) entry which is preliminary data.</text>
</comment>
<reference evidence="5" key="1">
    <citation type="submission" date="2020-02" db="EMBL/GenBank/DDBJ databases">
        <title>Genome Announcements.</title>
        <authorList>
            <person name="Abdulabbas H.T."/>
            <person name="Bunyan I.A."/>
            <person name="Abdul-Lateef L.A."/>
        </authorList>
    </citation>
    <scope>NUCLEOTIDE SEQUENCE</scope>
    <source>
        <strain evidence="5">NAG1</strain>
    </source>
</reference>
<accession>A0A6B3LHR5</accession>
<dbReference type="Pfam" id="PF07963">
    <property type="entry name" value="N_methyl"/>
    <property type="match status" value="1"/>
</dbReference>
<sequence length="150" mass="15484">MKAYKNKQQKGFTLIELMIVVAIIGVLSAIAVPAYKDYVTKSEVASAVASLKSIITPAELHYQEYGAFPNDSTELERVGVGSNAVKNGTLTFNKTAGSIALALTSPTGVTATITRNGSSGWSCAVAGLTDNKNAPKGCPQAAATPPVTPP</sequence>
<dbReference type="NCBIfam" id="TIGR02532">
    <property type="entry name" value="IV_pilin_GFxxxE"/>
    <property type="match status" value="1"/>
</dbReference>
<evidence type="ECO:0000256" key="3">
    <source>
        <dbReference type="RuleBase" id="RU000389"/>
    </source>
</evidence>
<protein>
    <submittedName>
        <fullName evidence="5">Prepilin-type N-terminal cleavage/methylation domain-containing protein</fullName>
    </submittedName>
</protein>
<keyword evidence="4" id="KW-0472">Membrane</keyword>
<keyword evidence="2" id="KW-0488">Methylation</keyword>
<dbReference type="Pfam" id="PF00114">
    <property type="entry name" value="Pilin"/>
    <property type="match status" value="1"/>
</dbReference>
<dbReference type="GO" id="GO:0007155">
    <property type="term" value="P:cell adhesion"/>
    <property type="evidence" value="ECO:0007669"/>
    <property type="project" value="InterPro"/>
</dbReference>
<name>A0A6B3LHR5_VIBCL</name>
<proteinExistence type="inferred from homology"/>
<dbReference type="InterPro" id="IPR045584">
    <property type="entry name" value="Pilin-like"/>
</dbReference>
<dbReference type="AlphaFoldDB" id="A0A6B3LHR5"/>
<dbReference type="PANTHER" id="PTHR30093:SF34">
    <property type="entry name" value="PREPILIN PEPTIDASE-DEPENDENT PROTEIN D"/>
    <property type="match status" value="1"/>
</dbReference>
<dbReference type="InterPro" id="IPR012902">
    <property type="entry name" value="N_methyl_site"/>
</dbReference>
<comment type="similarity">
    <text evidence="1 3">Belongs to the N-Me-Phe pilin family.</text>
</comment>
<dbReference type="RefSeq" id="WP_114772860.1">
    <property type="nucleotide sequence ID" value="NZ_JAAGVX010000002.1"/>
</dbReference>
<organism evidence="5">
    <name type="scientific">Vibrio cholerae</name>
    <dbReference type="NCBI Taxonomy" id="666"/>
    <lineage>
        <taxon>Bacteria</taxon>
        <taxon>Pseudomonadati</taxon>
        <taxon>Pseudomonadota</taxon>
        <taxon>Gammaproteobacteria</taxon>
        <taxon>Vibrionales</taxon>
        <taxon>Vibrionaceae</taxon>
        <taxon>Vibrio</taxon>
    </lineage>
</organism>
<dbReference type="PROSITE" id="PS00409">
    <property type="entry name" value="PROKAR_NTER_METHYL"/>
    <property type="match status" value="1"/>
</dbReference>
<keyword evidence="4" id="KW-0812">Transmembrane</keyword>